<dbReference type="RefSeq" id="WP_203151386.1">
    <property type="nucleotide sequence ID" value="NZ_JAEVHL010000235.1"/>
</dbReference>
<gene>
    <name evidence="2" type="ORF">JM949_29265</name>
</gene>
<keyword evidence="3" id="KW-1185">Reference proteome</keyword>
<accession>A0ABS1YNR6</accession>
<keyword evidence="1" id="KW-0472">Membrane</keyword>
<dbReference type="Proteomes" id="UP000622245">
    <property type="component" value="Unassembled WGS sequence"/>
</dbReference>
<evidence type="ECO:0000313" key="2">
    <source>
        <dbReference type="EMBL" id="MBM0279064.1"/>
    </source>
</evidence>
<comment type="caution">
    <text evidence="2">The sequence shown here is derived from an EMBL/GenBank/DDBJ whole genome shotgun (WGS) entry which is preliminary data.</text>
</comment>
<evidence type="ECO:0000256" key="1">
    <source>
        <dbReference type="SAM" id="Phobius"/>
    </source>
</evidence>
<evidence type="ECO:0008006" key="4">
    <source>
        <dbReference type="Google" id="ProtNLM"/>
    </source>
</evidence>
<protein>
    <recommendedName>
        <fullName evidence="4">Nicotinamide mononucleotide transporter</fullName>
    </recommendedName>
</protein>
<organism evidence="2 3">
    <name type="scientific">Micromonospora tarensis</name>
    <dbReference type="NCBI Taxonomy" id="2806100"/>
    <lineage>
        <taxon>Bacteria</taxon>
        <taxon>Bacillati</taxon>
        <taxon>Actinomycetota</taxon>
        <taxon>Actinomycetes</taxon>
        <taxon>Micromonosporales</taxon>
        <taxon>Micromonosporaceae</taxon>
        <taxon>Micromonospora</taxon>
    </lineage>
</organism>
<dbReference type="EMBL" id="JAEVHL010000235">
    <property type="protein sequence ID" value="MBM0279064.1"/>
    <property type="molecule type" value="Genomic_DNA"/>
</dbReference>
<reference evidence="2 3" key="1">
    <citation type="submission" date="2021-01" db="EMBL/GenBank/DDBJ databases">
        <title>Draft genome sequence of Micromonospora sp. strain STR1s_6.</title>
        <authorList>
            <person name="Karlyshev A."/>
            <person name="Jawad R."/>
        </authorList>
    </citation>
    <scope>NUCLEOTIDE SEQUENCE [LARGE SCALE GENOMIC DNA]</scope>
    <source>
        <strain evidence="2 3">STR1S-6</strain>
    </source>
</reference>
<feature type="transmembrane region" description="Helical" evidence="1">
    <location>
        <begin position="6"/>
        <end position="22"/>
    </location>
</feature>
<keyword evidence="1" id="KW-1133">Transmembrane helix</keyword>
<evidence type="ECO:0000313" key="3">
    <source>
        <dbReference type="Proteomes" id="UP000622245"/>
    </source>
</evidence>
<keyword evidence="1" id="KW-0812">Transmembrane</keyword>
<sequence length="91" mass="9942">MSPATWSWIAAAASIVGLWISGHNPRVGWIYGIASQAVWITYGLATTQPGMIALSIAFVLIYSRNLYRWRGTRFQRAAAAQQLSSSTDGQP</sequence>
<proteinExistence type="predicted"/>
<name>A0ABS1YNR6_9ACTN</name>